<dbReference type="Pfam" id="PF19045">
    <property type="entry name" value="Ligase_CoA_2"/>
    <property type="match status" value="1"/>
</dbReference>
<proteinExistence type="inferred from homology"/>
<comment type="similarity">
    <text evidence="4">In the N-terminal section; belongs to the acetate CoA ligase alpha subunit family.</text>
</comment>
<dbReference type="EMBL" id="LT630450">
    <property type="protein sequence ID" value="SFV73034.1"/>
    <property type="molecule type" value="Genomic_DNA"/>
</dbReference>
<dbReference type="Pfam" id="PF13549">
    <property type="entry name" value="ATP-grasp_5"/>
    <property type="match status" value="1"/>
</dbReference>
<evidence type="ECO:0000256" key="4">
    <source>
        <dbReference type="ARBA" id="ARBA00060888"/>
    </source>
</evidence>
<dbReference type="GO" id="GO:0005524">
    <property type="term" value="F:ATP binding"/>
    <property type="evidence" value="ECO:0007669"/>
    <property type="project" value="UniProtKB-KW"/>
</dbReference>
<accession>A0A1K1LEB7</accession>
<evidence type="ECO:0000256" key="3">
    <source>
        <dbReference type="ARBA" id="ARBA00022840"/>
    </source>
</evidence>
<feature type="domain" description="CoA-binding" evidence="5">
    <location>
        <begin position="7"/>
        <end position="102"/>
    </location>
</feature>
<dbReference type="SMART" id="SM00881">
    <property type="entry name" value="CoA_binding"/>
    <property type="match status" value="1"/>
</dbReference>
<dbReference type="SUPFAM" id="SSF56059">
    <property type="entry name" value="Glutathione synthetase ATP-binding domain-like"/>
    <property type="match status" value="1"/>
</dbReference>
<dbReference type="Gene3D" id="3.40.50.720">
    <property type="entry name" value="NAD(P)-binding Rossmann-like Domain"/>
    <property type="match status" value="1"/>
</dbReference>
<evidence type="ECO:0000259" key="5">
    <source>
        <dbReference type="SMART" id="SM00881"/>
    </source>
</evidence>
<dbReference type="Gene3D" id="3.40.50.261">
    <property type="entry name" value="Succinyl-CoA synthetase domains"/>
    <property type="match status" value="2"/>
</dbReference>
<dbReference type="Proteomes" id="UP000186323">
    <property type="component" value="Chromosome I"/>
</dbReference>
<dbReference type="Pfam" id="PF13380">
    <property type="entry name" value="CoA_binding_2"/>
    <property type="match status" value="1"/>
</dbReference>
<dbReference type="InterPro" id="IPR051538">
    <property type="entry name" value="Acyl-CoA_Synth/Transferase"/>
</dbReference>
<dbReference type="RefSeq" id="WP_072334257.1">
    <property type="nucleotide sequence ID" value="NZ_JAXXLW010000100.1"/>
</dbReference>
<reference evidence="7" key="1">
    <citation type="submission" date="2016-10" db="EMBL/GenBank/DDBJ databases">
        <authorList>
            <person name="Wegmann U."/>
        </authorList>
    </citation>
    <scope>NUCLEOTIDE SEQUENCE [LARGE SCALE GENOMIC DNA]</scope>
</reference>
<dbReference type="GO" id="GO:0043758">
    <property type="term" value="F:acetate-CoA ligase (ADP-forming) activity"/>
    <property type="evidence" value="ECO:0007669"/>
    <property type="project" value="InterPro"/>
</dbReference>
<dbReference type="KEGG" id="dpg:DESPIGER_1182"/>
<dbReference type="PANTHER" id="PTHR43334">
    <property type="entry name" value="ACETATE--COA LIGASE [ADP-FORMING]"/>
    <property type="match status" value="1"/>
</dbReference>
<dbReference type="FunFam" id="3.30.1490.20:FF:000020">
    <property type="entry name" value="Protein lysine acetyltransferase"/>
    <property type="match status" value="1"/>
</dbReference>
<dbReference type="PANTHER" id="PTHR43334:SF1">
    <property type="entry name" value="3-HYDROXYPROPIONATE--COA LIGASE [ADP-FORMING]"/>
    <property type="match status" value="1"/>
</dbReference>
<dbReference type="Pfam" id="PF13607">
    <property type="entry name" value="Succ_CoA_lig"/>
    <property type="match status" value="1"/>
</dbReference>
<dbReference type="InterPro" id="IPR032875">
    <property type="entry name" value="Succ_CoA_lig_flav_dom"/>
</dbReference>
<evidence type="ECO:0000313" key="7">
    <source>
        <dbReference type="Proteomes" id="UP000186323"/>
    </source>
</evidence>
<organism evidence="6 7">
    <name type="scientific">Desulfovibrio piger</name>
    <dbReference type="NCBI Taxonomy" id="901"/>
    <lineage>
        <taxon>Bacteria</taxon>
        <taxon>Pseudomonadati</taxon>
        <taxon>Thermodesulfobacteriota</taxon>
        <taxon>Desulfovibrionia</taxon>
        <taxon>Desulfovibrionales</taxon>
        <taxon>Desulfovibrionaceae</taxon>
        <taxon>Desulfovibrio</taxon>
    </lineage>
</organism>
<dbReference type="Gene3D" id="3.30.1490.20">
    <property type="entry name" value="ATP-grasp fold, A domain"/>
    <property type="match status" value="1"/>
</dbReference>
<gene>
    <name evidence="6" type="ORF">DESPIGER_1182</name>
</gene>
<evidence type="ECO:0000256" key="1">
    <source>
        <dbReference type="ARBA" id="ARBA00022598"/>
    </source>
</evidence>
<dbReference type="InterPro" id="IPR003781">
    <property type="entry name" value="CoA-bd"/>
</dbReference>
<name>A0A1K1LEB7_9BACT</name>
<dbReference type="SUPFAM" id="SSF52210">
    <property type="entry name" value="Succinyl-CoA synthetase domains"/>
    <property type="match status" value="2"/>
</dbReference>
<sequence>MSDLVPLFRPKSVALIGASSDTKKYGYWTAKSLIDNKFQGDIYLVSRSGGEILGHPTYPDILSVPGEVDLAIVAIAPRHIVPIIEQCAEKGVKTAIVVSTGFGETGPEGKEIERQMLEVARKGNLRIMGPNCMGMYSSAVSLNASIIDLAPGPMSLVLQSGNFGIDINFNAKSRNLGYSCWATIGNQMDIRFNDFVSYIGQDENTKVLLLYMEGLRVEDEEDGRKFLKAAQKTSLKTPIAAIKIGRSAAGARAAASHTGSLAGSEKIFDAALEQAGVVRVDSPNELLDTAETFAKCKPAIGRRMAVLTDGGGHGVMATDFCERFKLEAPVLSQATQEKLRAILRPHCPIKNPVDLAGTPEADMWVFDRCLEVLLDDPDVDGVIIVGLYGGYADLSEEFRVMEMDVAKSMAARVQKANKPVVMHSIYQPQQPECLRYLSDNGIPVFGSVDAAVRSMGTLVSYADRRKALEEELAGASVELPADRHEKVRAILDSVRAQNRCNLVETEARDIFKAYGLNLAPHYLARNADEAAELWQKIGGKAVMKIVSPDILHKTDAGGVALNIESAGSAREAFERLVRNGLAYKPDADIFGVLMTPMLPGGVECIIGASHDVTFGPTVMFGLGGIFVEVLKDVSFRVAPINMPSARKMVREIRGLAMLQGARGAKPCDLEALAEAVCLVSHLVDELRDVAEVDLNPVFAWEKGLAVADARIVLHPVK</sequence>
<keyword evidence="7" id="KW-1185">Reference proteome</keyword>
<dbReference type="AlphaFoldDB" id="A0A1K1LEB7"/>
<dbReference type="OrthoDB" id="9807426at2"/>
<keyword evidence="1" id="KW-0436">Ligase</keyword>
<evidence type="ECO:0000256" key="2">
    <source>
        <dbReference type="ARBA" id="ARBA00022741"/>
    </source>
</evidence>
<keyword evidence="3" id="KW-0067">ATP-binding</keyword>
<keyword evidence="2" id="KW-0547">Nucleotide-binding</keyword>
<dbReference type="InterPro" id="IPR013815">
    <property type="entry name" value="ATP_grasp_subdomain_1"/>
</dbReference>
<evidence type="ECO:0000313" key="6">
    <source>
        <dbReference type="EMBL" id="SFV73034.1"/>
    </source>
</evidence>
<dbReference type="InterPro" id="IPR043938">
    <property type="entry name" value="Ligase_CoA_dom"/>
</dbReference>
<protein>
    <submittedName>
        <fullName evidence="6">Acetyl-CoA synthetase (ADP-forming) alpha and beta chains, putative</fullName>
    </submittedName>
</protein>
<dbReference type="InterPro" id="IPR016102">
    <property type="entry name" value="Succinyl-CoA_synth-like"/>
</dbReference>
<dbReference type="Gene3D" id="3.30.470.20">
    <property type="entry name" value="ATP-grasp fold, B domain"/>
    <property type="match status" value="1"/>
</dbReference>
<dbReference type="SUPFAM" id="SSF51735">
    <property type="entry name" value="NAD(P)-binding Rossmann-fold domains"/>
    <property type="match status" value="1"/>
</dbReference>
<dbReference type="InterPro" id="IPR036291">
    <property type="entry name" value="NAD(P)-bd_dom_sf"/>
</dbReference>